<evidence type="ECO:0008006" key="3">
    <source>
        <dbReference type="Google" id="ProtNLM"/>
    </source>
</evidence>
<accession>A0ABW0JFS3</accession>
<dbReference type="Proteomes" id="UP001596103">
    <property type="component" value="Unassembled WGS sequence"/>
</dbReference>
<gene>
    <name evidence="1" type="ORF">ACFPTO_23955</name>
</gene>
<protein>
    <recommendedName>
        <fullName evidence="3">SRPBCC domain-containing protein</fullName>
    </recommendedName>
</protein>
<reference evidence="2" key="1">
    <citation type="journal article" date="2019" name="Int. J. Syst. Evol. Microbiol.">
        <title>The Global Catalogue of Microorganisms (GCM) 10K type strain sequencing project: providing services to taxonomists for standard genome sequencing and annotation.</title>
        <authorList>
            <consortium name="The Broad Institute Genomics Platform"/>
            <consortium name="The Broad Institute Genome Sequencing Center for Infectious Disease"/>
            <person name="Wu L."/>
            <person name="Ma J."/>
        </authorList>
    </citation>
    <scope>NUCLEOTIDE SEQUENCE [LARGE SCALE GENOMIC DNA]</scope>
    <source>
        <strain evidence="2">CCUG 56042</strain>
    </source>
</reference>
<evidence type="ECO:0000313" key="1">
    <source>
        <dbReference type="EMBL" id="MFC5431823.1"/>
    </source>
</evidence>
<dbReference type="RefSeq" id="WP_377715380.1">
    <property type="nucleotide sequence ID" value="NZ_JBHSMP010000041.1"/>
</dbReference>
<sequence>MPHVRDLSRGRFRVIMRAPERFFDETTRDAHEGGWSSALDHLVEQFRRP</sequence>
<dbReference type="EMBL" id="JBHSMP010000041">
    <property type="protein sequence ID" value="MFC5431823.1"/>
    <property type="molecule type" value="Genomic_DNA"/>
</dbReference>
<comment type="caution">
    <text evidence="1">The sequence shown here is derived from an EMBL/GenBank/DDBJ whole genome shotgun (WGS) entry which is preliminary data.</text>
</comment>
<keyword evidence="2" id="KW-1185">Reference proteome</keyword>
<name>A0ABW0JFS3_9BURK</name>
<proteinExistence type="predicted"/>
<evidence type="ECO:0000313" key="2">
    <source>
        <dbReference type="Proteomes" id="UP001596103"/>
    </source>
</evidence>
<organism evidence="1 2">
    <name type="scientific">Paraburkholderia denitrificans</name>
    <dbReference type="NCBI Taxonomy" id="694025"/>
    <lineage>
        <taxon>Bacteria</taxon>
        <taxon>Pseudomonadati</taxon>
        <taxon>Pseudomonadota</taxon>
        <taxon>Betaproteobacteria</taxon>
        <taxon>Burkholderiales</taxon>
        <taxon>Burkholderiaceae</taxon>
        <taxon>Paraburkholderia</taxon>
    </lineage>
</organism>